<dbReference type="EMBL" id="MU156414">
    <property type="protein sequence ID" value="KAF9470025.1"/>
    <property type="molecule type" value="Genomic_DNA"/>
</dbReference>
<dbReference type="Proteomes" id="UP000807469">
    <property type="component" value="Unassembled WGS sequence"/>
</dbReference>
<feature type="region of interest" description="Disordered" evidence="1">
    <location>
        <begin position="1"/>
        <end position="62"/>
    </location>
</feature>
<organism evidence="2 3">
    <name type="scientific">Pholiota conissans</name>
    <dbReference type="NCBI Taxonomy" id="109636"/>
    <lineage>
        <taxon>Eukaryota</taxon>
        <taxon>Fungi</taxon>
        <taxon>Dikarya</taxon>
        <taxon>Basidiomycota</taxon>
        <taxon>Agaricomycotina</taxon>
        <taxon>Agaricomycetes</taxon>
        <taxon>Agaricomycetidae</taxon>
        <taxon>Agaricales</taxon>
        <taxon>Agaricineae</taxon>
        <taxon>Strophariaceae</taxon>
        <taxon>Pholiota</taxon>
    </lineage>
</organism>
<protein>
    <submittedName>
        <fullName evidence="2">Uncharacterized protein</fullName>
    </submittedName>
</protein>
<proteinExistence type="predicted"/>
<evidence type="ECO:0000256" key="1">
    <source>
        <dbReference type="SAM" id="MobiDB-lite"/>
    </source>
</evidence>
<sequence>MTGWEEEEIEGSRRDGRPPLHATGSRVKKGERKPHTAFIETTLRRPRPPPSSKGILHPHPFHGPQIPDILRCKSSANWQRKNDLAVRVCRESVWKEGVEDDTGGAVNGVDGRWKARQAALWKMSKTTLNEDREVIQLPVNLVGAGGKNETLDIDKVAVEVKESKAESSDGAAEEINGI</sequence>
<accession>A0A9P5YJZ2</accession>
<dbReference type="AlphaFoldDB" id="A0A9P5YJZ2"/>
<evidence type="ECO:0000313" key="3">
    <source>
        <dbReference type="Proteomes" id="UP000807469"/>
    </source>
</evidence>
<comment type="caution">
    <text evidence="2">The sequence shown here is derived from an EMBL/GenBank/DDBJ whole genome shotgun (WGS) entry which is preliminary data.</text>
</comment>
<keyword evidence="3" id="KW-1185">Reference proteome</keyword>
<gene>
    <name evidence="2" type="ORF">BDN70DRAFT_902446</name>
</gene>
<reference evidence="2" key="1">
    <citation type="submission" date="2020-11" db="EMBL/GenBank/DDBJ databases">
        <authorList>
            <consortium name="DOE Joint Genome Institute"/>
            <person name="Ahrendt S."/>
            <person name="Riley R."/>
            <person name="Andreopoulos W."/>
            <person name="Labutti K."/>
            <person name="Pangilinan J."/>
            <person name="Ruiz-Duenas F.J."/>
            <person name="Barrasa J.M."/>
            <person name="Sanchez-Garcia M."/>
            <person name="Camarero S."/>
            <person name="Miyauchi S."/>
            <person name="Serrano A."/>
            <person name="Linde D."/>
            <person name="Babiker R."/>
            <person name="Drula E."/>
            <person name="Ayuso-Fernandez I."/>
            <person name="Pacheco R."/>
            <person name="Padilla G."/>
            <person name="Ferreira P."/>
            <person name="Barriuso J."/>
            <person name="Kellner H."/>
            <person name="Castanera R."/>
            <person name="Alfaro M."/>
            <person name="Ramirez L."/>
            <person name="Pisabarro A.G."/>
            <person name="Kuo A."/>
            <person name="Tritt A."/>
            <person name="Lipzen A."/>
            <person name="He G."/>
            <person name="Yan M."/>
            <person name="Ng V."/>
            <person name="Cullen D."/>
            <person name="Martin F."/>
            <person name="Rosso M.-N."/>
            <person name="Henrissat B."/>
            <person name="Hibbett D."/>
            <person name="Martinez A.T."/>
            <person name="Grigoriev I.V."/>
        </authorList>
    </citation>
    <scope>NUCLEOTIDE SEQUENCE</scope>
    <source>
        <strain evidence="2">CIRM-BRFM 674</strain>
    </source>
</reference>
<name>A0A9P5YJZ2_9AGAR</name>
<evidence type="ECO:0000313" key="2">
    <source>
        <dbReference type="EMBL" id="KAF9470025.1"/>
    </source>
</evidence>